<gene>
    <name evidence="1" type="ORF">NCTC11820_00357</name>
</gene>
<evidence type="ECO:0000313" key="2">
    <source>
        <dbReference type="Proteomes" id="UP000250245"/>
    </source>
</evidence>
<dbReference type="AlphaFoldDB" id="A0A2X2YSI1"/>
<protein>
    <submittedName>
        <fullName evidence="1">Uncharacterized protein</fullName>
    </submittedName>
</protein>
<dbReference type="EMBL" id="UASJ01000001">
    <property type="protein sequence ID" value="SQB63575.1"/>
    <property type="molecule type" value="Genomic_DNA"/>
</dbReference>
<organism evidence="1 2">
    <name type="scientific">Mobiluncus curtisii</name>
    <dbReference type="NCBI Taxonomy" id="2051"/>
    <lineage>
        <taxon>Bacteria</taxon>
        <taxon>Bacillati</taxon>
        <taxon>Actinomycetota</taxon>
        <taxon>Actinomycetes</taxon>
        <taxon>Actinomycetales</taxon>
        <taxon>Actinomycetaceae</taxon>
        <taxon>Mobiluncus</taxon>
    </lineage>
</organism>
<sequence>MCLGCVLIYAAVVCLGVEIVMQVIVSQVSSA</sequence>
<dbReference type="Proteomes" id="UP000250245">
    <property type="component" value="Unassembled WGS sequence"/>
</dbReference>
<evidence type="ECO:0000313" key="1">
    <source>
        <dbReference type="EMBL" id="SQB63575.1"/>
    </source>
</evidence>
<reference evidence="1 2" key="1">
    <citation type="submission" date="2018-06" db="EMBL/GenBank/DDBJ databases">
        <authorList>
            <consortium name="Pathogen Informatics"/>
            <person name="Doyle S."/>
        </authorList>
    </citation>
    <scope>NUCLEOTIDE SEQUENCE [LARGE SCALE GENOMIC DNA]</scope>
    <source>
        <strain evidence="1 2">NCTC11820</strain>
    </source>
</reference>
<accession>A0A2X2YSI1</accession>
<proteinExistence type="predicted"/>
<name>A0A2X2YSI1_9ACTO</name>